<keyword evidence="3" id="KW-1185">Reference proteome</keyword>
<feature type="non-terminal residue" evidence="2">
    <location>
        <position position="1"/>
    </location>
</feature>
<evidence type="ECO:0000256" key="1">
    <source>
        <dbReference type="SAM" id="SignalP"/>
    </source>
</evidence>
<dbReference type="Proteomes" id="UP001328107">
    <property type="component" value="Unassembled WGS sequence"/>
</dbReference>
<evidence type="ECO:0000313" key="2">
    <source>
        <dbReference type="EMBL" id="GMR40076.1"/>
    </source>
</evidence>
<dbReference type="EMBL" id="BTRK01000003">
    <property type="protein sequence ID" value="GMR40076.1"/>
    <property type="molecule type" value="Genomic_DNA"/>
</dbReference>
<proteinExistence type="predicted"/>
<keyword evidence="1" id="KW-0732">Signal</keyword>
<sequence length="249" mass="26232">LLQPCRSDPTKKSHWPFYPMHQLILLCLSFLASITALWTSPSCQPAYSSRCQQYNSCYSSSPGEAGYAMPRVAGRWDAGRLSSRCNSVKSRKFAFNWSKEEASDSMALTGPGRRNGMVRRSKYRNGEEIRDTLLDIDSAELEKGRMASRKLSKGQDLWAGGDEQSSDWRNSAWVSSLPETTPLPAGLPAGSSGNYRSGGNYGRGLGIGSGLGLGGGGGGAGLFGISSGVGVTAPGVGPIGISSGLGIGK</sequence>
<reference evidence="3" key="1">
    <citation type="submission" date="2022-10" db="EMBL/GenBank/DDBJ databases">
        <title>Genome assembly of Pristionchus species.</title>
        <authorList>
            <person name="Yoshida K."/>
            <person name="Sommer R.J."/>
        </authorList>
    </citation>
    <scope>NUCLEOTIDE SEQUENCE [LARGE SCALE GENOMIC DNA]</scope>
    <source>
        <strain evidence="3">RS5460</strain>
    </source>
</reference>
<gene>
    <name evidence="2" type="ORF">PMAYCL1PPCAC_10271</name>
</gene>
<feature type="signal peptide" evidence="1">
    <location>
        <begin position="1"/>
        <end position="36"/>
    </location>
</feature>
<organism evidence="2 3">
    <name type="scientific">Pristionchus mayeri</name>
    <dbReference type="NCBI Taxonomy" id="1317129"/>
    <lineage>
        <taxon>Eukaryota</taxon>
        <taxon>Metazoa</taxon>
        <taxon>Ecdysozoa</taxon>
        <taxon>Nematoda</taxon>
        <taxon>Chromadorea</taxon>
        <taxon>Rhabditida</taxon>
        <taxon>Rhabditina</taxon>
        <taxon>Diplogasteromorpha</taxon>
        <taxon>Diplogasteroidea</taxon>
        <taxon>Neodiplogasteridae</taxon>
        <taxon>Pristionchus</taxon>
    </lineage>
</organism>
<name>A0AAN4ZJ92_9BILA</name>
<feature type="chain" id="PRO_5042924938" evidence="1">
    <location>
        <begin position="37"/>
        <end position="249"/>
    </location>
</feature>
<comment type="caution">
    <text evidence="2">The sequence shown here is derived from an EMBL/GenBank/DDBJ whole genome shotgun (WGS) entry which is preliminary data.</text>
</comment>
<protein>
    <submittedName>
        <fullName evidence="2">Uncharacterized protein</fullName>
    </submittedName>
</protein>
<dbReference type="AlphaFoldDB" id="A0AAN4ZJ92"/>
<accession>A0AAN4ZJ92</accession>
<evidence type="ECO:0000313" key="3">
    <source>
        <dbReference type="Proteomes" id="UP001328107"/>
    </source>
</evidence>